<dbReference type="Proteomes" id="UP000019146">
    <property type="component" value="Chromosome 1"/>
</dbReference>
<evidence type="ECO:0000313" key="2">
    <source>
        <dbReference type="Proteomes" id="UP000019146"/>
    </source>
</evidence>
<gene>
    <name evidence="1" type="ORF">K788_0004901</name>
</gene>
<dbReference type="KEGG" id="bcai:K788_0004901"/>
<dbReference type="AlphaFoldDB" id="A0A0N7JTP8"/>
<name>A0A0N7JTP8_9BURK</name>
<proteinExistence type="predicted"/>
<organism evidence="1 2">
    <name type="scientific">Paraburkholderia caribensis MBA4</name>
    <dbReference type="NCBI Taxonomy" id="1323664"/>
    <lineage>
        <taxon>Bacteria</taxon>
        <taxon>Pseudomonadati</taxon>
        <taxon>Pseudomonadota</taxon>
        <taxon>Betaproteobacteria</taxon>
        <taxon>Burkholderiales</taxon>
        <taxon>Burkholderiaceae</taxon>
        <taxon>Paraburkholderia</taxon>
    </lineage>
</organism>
<reference evidence="1 2" key="1">
    <citation type="journal article" date="2014" name="Genome Announc.">
        <title>Draft Genome Sequence of the Haloacid-Degrading Burkholderia caribensis Strain MBA4.</title>
        <authorList>
            <person name="Pan Y."/>
            <person name="Kong K.F."/>
            <person name="Tsang J.S."/>
        </authorList>
    </citation>
    <scope>NUCLEOTIDE SEQUENCE [LARGE SCALE GENOMIC DNA]</scope>
    <source>
        <strain evidence="1 2">MBA4</strain>
    </source>
</reference>
<sequence>MGCAFHGDVREQPCAHLSITSSARTDIFANCLATTDSQSRRVAESD</sequence>
<accession>A0A0N7JTP8</accession>
<dbReference type="EMBL" id="CP012746">
    <property type="protein sequence ID" value="ALL64213.1"/>
    <property type="molecule type" value="Genomic_DNA"/>
</dbReference>
<evidence type="ECO:0000313" key="1">
    <source>
        <dbReference type="EMBL" id="ALL64213.1"/>
    </source>
</evidence>
<protein>
    <submittedName>
        <fullName evidence="1">Uncharacterized protein</fullName>
    </submittedName>
</protein>